<dbReference type="PANTHER" id="PTHR15052">
    <property type="entry name" value="RNA POLYMERASE III TRANSCRIPTION INITIATION FACTOR COMPLEX SUBUNIT"/>
    <property type="match status" value="1"/>
</dbReference>
<comment type="caution">
    <text evidence="4">The sequence shown here is derived from an EMBL/GenBank/DDBJ whole genome shotgun (WGS) entry which is preliminary data.</text>
</comment>
<keyword evidence="5" id="KW-1185">Reference proteome</keyword>
<evidence type="ECO:0000256" key="1">
    <source>
        <dbReference type="ARBA" id="ARBA00004123"/>
    </source>
</evidence>
<evidence type="ECO:0000256" key="3">
    <source>
        <dbReference type="ARBA" id="ARBA00023242"/>
    </source>
</evidence>
<keyword evidence="2" id="KW-0804">Transcription</keyword>
<dbReference type="GO" id="GO:0000127">
    <property type="term" value="C:transcription factor TFIIIC complex"/>
    <property type="evidence" value="ECO:0007669"/>
    <property type="project" value="TreeGrafter"/>
</dbReference>
<dbReference type="RefSeq" id="XP_067550239.1">
    <property type="nucleotide sequence ID" value="XM_067690952.1"/>
</dbReference>
<accession>A0A8H7ZG01</accession>
<name>A0A8H7ZG01_9ASCO</name>
<gene>
    <name evidence="4" type="ORF">I9W82_000213</name>
</gene>
<protein>
    <submittedName>
        <fullName evidence="4">Uncharacterized protein</fullName>
    </submittedName>
</protein>
<dbReference type="SUPFAM" id="SSF50978">
    <property type="entry name" value="WD40 repeat-like"/>
    <property type="match status" value="1"/>
</dbReference>
<evidence type="ECO:0000256" key="2">
    <source>
        <dbReference type="ARBA" id="ARBA00023163"/>
    </source>
</evidence>
<organism evidence="4 5">
    <name type="scientific">Candida metapsilosis</name>
    <dbReference type="NCBI Taxonomy" id="273372"/>
    <lineage>
        <taxon>Eukaryota</taxon>
        <taxon>Fungi</taxon>
        <taxon>Dikarya</taxon>
        <taxon>Ascomycota</taxon>
        <taxon>Saccharomycotina</taxon>
        <taxon>Pichiomycetes</taxon>
        <taxon>Debaryomycetaceae</taxon>
        <taxon>Candida/Lodderomyces clade</taxon>
        <taxon>Candida</taxon>
    </lineage>
</organism>
<sequence length="514" mass="57486">MNFKGKVLSSYGNNEQFYDLIKQYRAHWAEKLFVMDESLAKKFKYASRKNEYVPAQELKINDIKVKELDSEFVRFRFNSRCPINLTLGKTSHEIDLDIKPTQLKDVINRNVFAANVGGFITSMQWLPDNLEREDGVSYLALGVISGEKGLSEVNAINPELNVFNNVPQKNIQSSLQIWKYDARSNQLELKSTLVTSDFGAVADIQWAPMYTDGDVIGVLGCVFKNGEIHLLKIDQTFPEFGVVLEPSCRLRSDKKGSSNLTCFSFVSADKILSGTADGYIMEFDLPLRDKGDFSQPNYKTFVSDGPISSIVSVPVTTGEHITIINGQAYRGIAFSSLNPLVDIFSPLSEKSTIKPTYNYILQDVLLAHNPENSNIYSLRSLQDGSSAMLRLDSHITTFKLSETLGHPFMLTGTDAGDIILMNYTRKFFSSRAGNKVMAPLKIWKFTLDDTNSISISADYEKMEVESPIQASYMPWQTMISALAWNENVVGSSVYAAGTATGILLVERLDPKFQN</sequence>
<dbReference type="OrthoDB" id="4703at2759"/>
<proteinExistence type="predicted"/>
<dbReference type="AlphaFoldDB" id="A0A8H7ZG01"/>
<evidence type="ECO:0000313" key="4">
    <source>
        <dbReference type="EMBL" id="KAG5421123.1"/>
    </source>
</evidence>
<comment type="subcellular location">
    <subcellularLocation>
        <location evidence="1">Nucleus</location>
    </subcellularLocation>
</comment>
<reference evidence="4 5" key="1">
    <citation type="submission" date="2020-12" db="EMBL/GenBank/DDBJ databases">
        <title>Effect of drift, selection, and recombination on the evolution of hybrid genomes in Candida yeast pathogens.</title>
        <authorList>
            <person name="Mixao V."/>
            <person name="Ksiezopolska E."/>
            <person name="Saus E."/>
            <person name="Boekhout T."/>
            <person name="Gacser A."/>
            <person name="Gabaldon T."/>
        </authorList>
    </citation>
    <scope>NUCLEOTIDE SEQUENCE [LARGE SCALE GENOMIC DNA]</scope>
    <source>
        <strain evidence="4 5">BP57</strain>
    </source>
</reference>
<dbReference type="PANTHER" id="PTHR15052:SF2">
    <property type="entry name" value="GENERAL TRANSCRIPTION FACTOR 3C POLYPEPTIDE 2"/>
    <property type="match status" value="1"/>
</dbReference>
<dbReference type="Proteomes" id="UP000669133">
    <property type="component" value="Unassembled WGS sequence"/>
</dbReference>
<keyword evidence="3" id="KW-0539">Nucleus</keyword>
<dbReference type="EMBL" id="JAEOAQ010000001">
    <property type="protein sequence ID" value="KAG5421123.1"/>
    <property type="molecule type" value="Genomic_DNA"/>
</dbReference>
<dbReference type="InterPro" id="IPR052416">
    <property type="entry name" value="GTF3C_component"/>
</dbReference>
<evidence type="ECO:0000313" key="5">
    <source>
        <dbReference type="Proteomes" id="UP000669133"/>
    </source>
</evidence>
<dbReference type="GO" id="GO:0006383">
    <property type="term" value="P:transcription by RNA polymerase III"/>
    <property type="evidence" value="ECO:0007669"/>
    <property type="project" value="TreeGrafter"/>
</dbReference>
<dbReference type="InterPro" id="IPR036322">
    <property type="entry name" value="WD40_repeat_dom_sf"/>
</dbReference>
<dbReference type="GeneID" id="93648842"/>
<dbReference type="GO" id="GO:0005634">
    <property type="term" value="C:nucleus"/>
    <property type="evidence" value="ECO:0007669"/>
    <property type="project" value="UniProtKB-SubCell"/>
</dbReference>